<evidence type="ECO:0000256" key="6">
    <source>
        <dbReference type="ARBA" id="ARBA00023136"/>
    </source>
</evidence>
<evidence type="ECO:0000259" key="8">
    <source>
        <dbReference type="PROSITE" id="PS50928"/>
    </source>
</evidence>
<dbReference type="EMBL" id="APJX01000007">
    <property type="protein sequence ID" value="EMS78639.1"/>
    <property type="molecule type" value="Genomic_DNA"/>
</dbReference>
<evidence type="ECO:0000313" key="10">
    <source>
        <dbReference type="Proteomes" id="UP000014216"/>
    </source>
</evidence>
<reference evidence="9 10" key="1">
    <citation type="journal article" date="2013" name="Genome Announc.">
        <title>Draft Genome Sequence of Desulfotignum phosphitoxidans DSM 13687 Strain FiPS-3.</title>
        <authorList>
            <person name="Poehlein A."/>
            <person name="Daniel R."/>
            <person name="Simeonova D.D."/>
        </authorList>
    </citation>
    <scope>NUCLEOTIDE SEQUENCE [LARGE SCALE GENOMIC DNA]</scope>
    <source>
        <strain evidence="9 10">DSM 13687</strain>
    </source>
</reference>
<dbReference type="Gene3D" id="1.10.3720.10">
    <property type="entry name" value="MetI-like"/>
    <property type="match status" value="1"/>
</dbReference>
<proteinExistence type="inferred from homology"/>
<dbReference type="PATRIC" id="fig|1286635.3.peg.3283"/>
<dbReference type="PROSITE" id="PS50928">
    <property type="entry name" value="ABC_TM1"/>
    <property type="match status" value="1"/>
</dbReference>
<evidence type="ECO:0000256" key="5">
    <source>
        <dbReference type="ARBA" id="ARBA00022989"/>
    </source>
</evidence>
<keyword evidence="2 7" id="KW-0813">Transport</keyword>
<name>S0FZM1_9BACT</name>
<evidence type="ECO:0000313" key="9">
    <source>
        <dbReference type="EMBL" id="EMS78639.1"/>
    </source>
</evidence>
<dbReference type="PANTHER" id="PTHR43386">
    <property type="entry name" value="OLIGOPEPTIDE TRANSPORT SYSTEM PERMEASE PROTEIN APPC"/>
    <property type="match status" value="1"/>
</dbReference>
<dbReference type="Proteomes" id="UP000014216">
    <property type="component" value="Unassembled WGS sequence"/>
</dbReference>
<dbReference type="InterPro" id="IPR050366">
    <property type="entry name" value="BP-dependent_transpt_permease"/>
</dbReference>
<feature type="domain" description="ABC transmembrane type-1" evidence="8">
    <location>
        <begin position="89"/>
        <end position="280"/>
    </location>
</feature>
<evidence type="ECO:0000256" key="7">
    <source>
        <dbReference type="RuleBase" id="RU363032"/>
    </source>
</evidence>
<keyword evidence="10" id="KW-1185">Reference proteome</keyword>
<organism evidence="9 10">
    <name type="scientific">Desulfotignum phosphitoxidans DSM 13687</name>
    <dbReference type="NCBI Taxonomy" id="1286635"/>
    <lineage>
        <taxon>Bacteria</taxon>
        <taxon>Pseudomonadati</taxon>
        <taxon>Thermodesulfobacteriota</taxon>
        <taxon>Desulfobacteria</taxon>
        <taxon>Desulfobacterales</taxon>
        <taxon>Desulfobacteraceae</taxon>
        <taxon>Desulfotignum</taxon>
    </lineage>
</organism>
<dbReference type="CDD" id="cd06261">
    <property type="entry name" value="TM_PBP2"/>
    <property type="match status" value="1"/>
</dbReference>
<feature type="transmembrane region" description="Helical" evidence="7">
    <location>
        <begin position="128"/>
        <end position="147"/>
    </location>
</feature>
<accession>S0FZM1</accession>
<feature type="transmembrane region" description="Helical" evidence="7">
    <location>
        <begin position="153"/>
        <end position="172"/>
    </location>
</feature>
<dbReference type="InterPro" id="IPR035906">
    <property type="entry name" value="MetI-like_sf"/>
</dbReference>
<dbReference type="Pfam" id="PF00528">
    <property type="entry name" value="BPD_transp_1"/>
    <property type="match status" value="1"/>
</dbReference>
<evidence type="ECO:0000256" key="1">
    <source>
        <dbReference type="ARBA" id="ARBA00004651"/>
    </source>
</evidence>
<keyword evidence="5 7" id="KW-1133">Transmembrane helix</keyword>
<dbReference type="InterPro" id="IPR000515">
    <property type="entry name" value="MetI-like"/>
</dbReference>
<evidence type="ECO:0000256" key="4">
    <source>
        <dbReference type="ARBA" id="ARBA00022692"/>
    </source>
</evidence>
<gene>
    <name evidence="9" type="primary">oppC</name>
    <name evidence="9" type="ORF">Dpo_7c01130</name>
</gene>
<dbReference type="PANTHER" id="PTHR43386:SF1">
    <property type="entry name" value="D,D-DIPEPTIDE TRANSPORT SYSTEM PERMEASE PROTEIN DDPC-RELATED"/>
    <property type="match status" value="1"/>
</dbReference>
<keyword evidence="4 7" id="KW-0812">Transmembrane</keyword>
<sequence>MQNKYFVSRFYKGWQIFIENPLGKTGVIILSVFMVMAMASFFVPLIDPMYDPMTGIDPDIKLSTGPGLTHWLGTDNVGRDILAQLLEGAKVAFIVGLSSAFFSIVIGTLIGMIAGYTGGVIDAILMRFADIIMVLPSLVILLILASLFGQFNIWIIVFIIAILRWPAVSRVIRSQTLSLKHRPFIEASRVAGASHVRIVLRHIMPNVLPLAFLYMTFRVTSAILVEAALSFLGFGDPSQVSWGMMLQWVWKSGHMFQAPYWLIPPGLCISLLTLAFYMLGRAMDEVLDPRLRKEGQTG</sequence>
<feature type="transmembrane region" description="Helical" evidence="7">
    <location>
        <begin position="21"/>
        <end position="43"/>
    </location>
</feature>
<dbReference type="GO" id="GO:0055085">
    <property type="term" value="P:transmembrane transport"/>
    <property type="evidence" value="ECO:0007669"/>
    <property type="project" value="InterPro"/>
</dbReference>
<comment type="subcellular location">
    <subcellularLocation>
        <location evidence="1 7">Cell membrane</location>
        <topology evidence="1 7">Multi-pass membrane protein</topology>
    </subcellularLocation>
</comment>
<comment type="similarity">
    <text evidence="7">Belongs to the binding-protein-dependent transport system permease family.</text>
</comment>
<keyword evidence="3" id="KW-1003">Cell membrane</keyword>
<dbReference type="GO" id="GO:0005886">
    <property type="term" value="C:plasma membrane"/>
    <property type="evidence" value="ECO:0007669"/>
    <property type="project" value="UniProtKB-SubCell"/>
</dbReference>
<feature type="transmembrane region" description="Helical" evidence="7">
    <location>
        <begin position="258"/>
        <end position="280"/>
    </location>
</feature>
<keyword evidence="6 7" id="KW-0472">Membrane</keyword>
<dbReference type="SUPFAM" id="SSF161098">
    <property type="entry name" value="MetI-like"/>
    <property type="match status" value="1"/>
</dbReference>
<evidence type="ECO:0000256" key="2">
    <source>
        <dbReference type="ARBA" id="ARBA00022448"/>
    </source>
</evidence>
<dbReference type="AlphaFoldDB" id="S0FZM1"/>
<feature type="transmembrane region" description="Helical" evidence="7">
    <location>
        <begin position="207"/>
        <end position="234"/>
    </location>
</feature>
<comment type="caution">
    <text evidence="9">The sequence shown here is derived from an EMBL/GenBank/DDBJ whole genome shotgun (WGS) entry which is preliminary data.</text>
</comment>
<evidence type="ECO:0000256" key="3">
    <source>
        <dbReference type="ARBA" id="ARBA00022475"/>
    </source>
</evidence>
<feature type="transmembrane region" description="Helical" evidence="7">
    <location>
        <begin position="91"/>
        <end position="116"/>
    </location>
</feature>
<protein>
    <submittedName>
        <fullName evidence="9">Oligopeptide/dipeptide/nickel transport system permease protein OppC</fullName>
    </submittedName>
</protein>